<evidence type="ECO:0000256" key="2">
    <source>
        <dbReference type="SAM" id="Phobius"/>
    </source>
</evidence>
<dbReference type="Proteomes" id="UP000054408">
    <property type="component" value="Unassembled WGS sequence"/>
</dbReference>
<protein>
    <submittedName>
        <fullName evidence="4">Uncharacterized protein</fullName>
    </submittedName>
</protein>
<keyword evidence="3" id="KW-0732">Signal</keyword>
<dbReference type="SUPFAM" id="SSF50969">
    <property type="entry name" value="YVTN repeat-like/Quinoprotein amine dehydrogenase"/>
    <property type="match status" value="1"/>
</dbReference>
<dbReference type="EMBL" id="GL349490">
    <property type="protein sequence ID" value="KNC54483.1"/>
    <property type="molecule type" value="Genomic_DNA"/>
</dbReference>
<feature type="region of interest" description="Disordered" evidence="1">
    <location>
        <begin position="476"/>
        <end position="501"/>
    </location>
</feature>
<gene>
    <name evidence="4" type="ORF">AMSG_10480</name>
</gene>
<feature type="region of interest" description="Disordered" evidence="1">
    <location>
        <begin position="541"/>
        <end position="561"/>
    </location>
</feature>
<name>A0A0L0DSP9_THETB</name>
<dbReference type="AlphaFoldDB" id="A0A0L0DSP9"/>
<keyword evidence="2" id="KW-1133">Transmembrane helix</keyword>
<reference evidence="4 5" key="1">
    <citation type="submission" date="2010-05" db="EMBL/GenBank/DDBJ databases">
        <title>The Genome Sequence of Thecamonas trahens ATCC 50062.</title>
        <authorList>
            <consortium name="The Broad Institute Genome Sequencing Platform"/>
            <person name="Russ C."/>
            <person name="Cuomo C."/>
            <person name="Shea T."/>
            <person name="Young S.K."/>
            <person name="Zeng Q."/>
            <person name="Koehrsen M."/>
            <person name="Haas B."/>
            <person name="Borodovsky M."/>
            <person name="Guigo R."/>
            <person name="Alvarado L."/>
            <person name="Berlin A."/>
            <person name="Bochicchio J."/>
            <person name="Borenstein D."/>
            <person name="Chapman S."/>
            <person name="Chen Z."/>
            <person name="Freedman E."/>
            <person name="Gellesch M."/>
            <person name="Goldberg J."/>
            <person name="Griggs A."/>
            <person name="Gujja S."/>
            <person name="Heilman E."/>
            <person name="Heiman D."/>
            <person name="Hepburn T."/>
            <person name="Howarth C."/>
            <person name="Jen D."/>
            <person name="Larson L."/>
            <person name="Mehta T."/>
            <person name="Park D."/>
            <person name="Pearson M."/>
            <person name="Roberts A."/>
            <person name="Saif S."/>
            <person name="Shenoy N."/>
            <person name="Sisk P."/>
            <person name="Stolte C."/>
            <person name="Sykes S."/>
            <person name="Thomson T."/>
            <person name="Walk T."/>
            <person name="White J."/>
            <person name="Yandava C."/>
            <person name="Burger G."/>
            <person name="Gray M.W."/>
            <person name="Holland P.W.H."/>
            <person name="King N."/>
            <person name="Lang F.B.F."/>
            <person name="Roger A.J."/>
            <person name="Ruiz-Trillo I."/>
            <person name="Lander E."/>
            <person name="Nusbaum C."/>
        </authorList>
    </citation>
    <scope>NUCLEOTIDE SEQUENCE [LARGE SCALE GENOMIC DNA]</scope>
    <source>
        <strain evidence="4 5">ATCC 50062</strain>
    </source>
</reference>
<dbReference type="RefSeq" id="XP_013753637.1">
    <property type="nucleotide sequence ID" value="XM_013898183.1"/>
</dbReference>
<feature type="transmembrane region" description="Helical" evidence="2">
    <location>
        <begin position="508"/>
        <end position="531"/>
    </location>
</feature>
<proteinExistence type="predicted"/>
<evidence type="ECO:0000256" key="3">
    <source>
        <dbReference type="SAM" id="SignalP"/>
    </source>
</evidence>
<feature type="compositionally biased region" description="Low complexity" evidence="1">
    <location>
        <begin position="486"/>
        <end position="501"/>
    </location>
</feature>
<sequence length="577" mass="59580">MALLTITTLLALALVLPRPVTATASVDWAAFGIGPGEDVAQAVAMDENDVVYVVGTFHKSMTIQSHSIYSTLSTTVEDDPTAAGYGEMFVAAFDPDGTYLWAVSSAVTAGSGHGLKLSAAEATVKSGNALYITGVLSGEAVLGDFTLNSPDPADPVVVLIKVVPQTGVIEWATSAEIETFGGRVGMTYNPDNQVVALTSYIRYNATFYADEVVLSCPVVEQTSETCAVVVVYNNLGGITLTELVPPVTAKSWIIPTDIVYSSTDTTYFFTGSMVGCVTFDASIGHTCVPGVGQEGVFLAQYHSSSGKFVSAQAYKTGSATNTDLGTSVDVDESGNPVVVGTFRDVANFGSISYHTVEGSVLWAEAVASDGSDIGAGVHVTPQSRDVMFVGIVSGSVEIQGVPVNVSKGVVLAQFDGDTGDLEFAQVQQGTLYSTDFALARTQPAGGAPLPMVLVGGFLNETANVFDVAIIHYGDTPLPPAPPSPPTTTAVSTASSTGTAASPHHHEHVAVAVAVVFGLALLVGGAILGFIYRRQSSGNFPHQRLDDQGRLPPSARSANIDASLSGPAAAASSMYGAL</sequence>
<evidence type="ECO:0000313" key="4">
    <source>
        <dbReference type="EMBL" id="KNC54483.1"/>
    </source>
</evidence>
<dbReference type="GeneID" id="25568695"/>
<feature type="signal peptide" evidence="3">
    <location>
        <begin position="1"/>
        <end position="22"/>
    </location>
</feature>
<feature type="chain" id="PRO_5005537889" evidence="3">
    <location>
        <begin position="23"/>
        <end position="577"/>
    </location>
</feature>
<evidence type="ECO:0000313" key="5">
    <source>
        <dbReference type="Proteomes" id="UP000054408"/>
    </source>
</evidence>
<keyword evidence="2" id="KW-0472">Membrane</keyword>
<organism evidence="4 5">
    <name type="scientific">Thecamonas trahens ATCC 50062</name>
    <dbReference type="NCBI Taxonomy" id="461836"/>
    <lineage>
        <taxon>Eukaryota</taxon>
        <taxon>Apusozoa</taxon>
        <taxon>Apusomonadida</taxon>
        <taxon>Apusomonadidae</taxon>
        <taxon>Thecamonas</taxon>
    </lineage>
</organism>
<keyword evidence="2" id="KW-0812">Transmembrane</keyword>
<feature type="compositionally biased region" description="Pro residues" evidence="1">
    <location>
        <begin position="476"/>
        <end position="485"/>
    </location>
</feature>
<dbReference type="InterPro" id="IPR011044">
    <property type="entry name" value="Quino_amine_DH_bsu"/>
</dbReference>
<keyword evidence="5" id="KW-1185">Reference proteome</keyword>
<accession>A0A0L0DSP9</accession>
<evidence type="ECO:0000256" key="1">
    <source>
        <dbReference type="SAM" id="MobiDB-lite"/>
    </source>
</evidence>